<dbReference type="KEGG" id="aser:Asera_46930"/>
<dbReference type="OrthoDB" id="3538051at2"/>
<reference evidence="1" key="1">
    <citation type="submission" date="2020-08" db="EMBL/GenBank/DDBJ databases">
        <title>Whole genome shotgun sequence of Actinocatenispora sera NBRC 101916.</title>
        <authorList>
            <person name="Komaki H."/>
            <person name="Tamura T."/>
        </authorList>
    </citation>
    <scope>NUCLEOTIDE SEQUENCE</scope>
    <source>
        <strain evidence="1">NBRC 101916</strain>
    </source>
</reference>
<dbReference type="EMBL" id="AP023354">
    <property type="protein sequence ID" value="BCJ30585.1"/>
    <property type="molecule type" value="Genomic_DNA"/>
</dbReference>
<name>A0A810L6Q1_9ACTN</name>
<organism evidence="1 2">
    <name type="scientific">Actinocatenispora sera</name>
    <dbReference type="NCBI Taxonomy" id="390989"/>
    <lineage>
        <taxon>Bacteria</taxon>
        <taxon>Bacillati</taxon>
        <taxon>Actinomycetota</taxon>
        <taxon>Actinomycetes</taxon>
        <taxon>Micromonosporales</taxon>
        <taxon>Micromonosporaceae</taxon>
        <taxon>Actinocatenispora</taxon>
    </lineage>
</organism>
<evidence type="ECO:0008006" key="3">
    <source>
        <dbReference type="Google" id="ProtNLM"/>
    </source>
</evidence>
<dbReference type="AlphaFoldDB" id="A0A810L6Q1"/>
<sequence>MRRLFWLGLGVAVGVVAVRKISQTAQAYSPQGVAASLQSSAVGALDEVRSFVSDVRASMAEREEQILDAVAAGQDRSARPHD</sequence>
<keyword evidence="2" id="KW-1185">Reference proteome</keyword>
<accession>A0A810L6Q1</accession>
<gene>
    <name evidence="1" type="ORF">Asera_46930</name>
</gene>
<proteinExistence type="predicted"/>
<evidence type="ECO:0000313" key="1">
    <source>
        <dbReference type="EMBL" id="BCJ30585.1"/>
    </source>
</evidence>
<protein>
    <recommendedName>
        <fullName evidence="3">Secreted protein</fullName>
    </recommendedName>
</protein>
<evidence type="ECO:0000313" key="2">
    <source>
        <dbReference type="Proteomes" id="UP000680750"/>
    </source>
</evidence>
<dbReference type="Proteomes" id="UP000680750">
    <property type="component" value="Chromosome"/>
</dbReference>